<dbReference type="InterPro" id="IPR002885">
    <property type="entry name" value="PPR_rpt"/>
</dbReference>
<dbReference type="PROSITE" id="PS51375">
    <property type="entry name" value="PPR"/>
    <property type="match status" value="1"/>
</dbReference>
<name>A0A6C0J061_9ZZZZ</name>
<dbReference type="EMBL" id="MN740275">
    <property type="protein sequence ID" value="QHT97337.1"/>
    <property type="molecule type" value="Genomic_DNA"/>
</dbReference>
<evidence type="ECO:0000313" key="1">
    <source>
        <dbReference type="EMBL" id="QHT97337.1"/>
    </source>
</evidence>
<accession>A0A6C0J061</accession>
<sequence>MNLKDKIYTLYDDSIKLSLEEYNNLIKRCVDLYEMDAVVFLYDRMKNQGLIPDKYTYKLIDKLHSKTCKQSNTIYIKNQNINKLPARRRIHKIMKGYNYSDNYNRALIHLSKVKLFLNKDKDWYNYPRIKLAKYISNNCKISFNDSRYIITNLKKTNYFKNHNLNLNNHSKMCNLNTNIPKTIKKVYNQNKITDYFK</sequence>
<reference evidence="1" key="1">
    <citation type="journal article" date="2020" name="Nature">
        <title>Giant virus diversity and host interactions through global metagenomics.</title>
        <authorList>
            <person name="Schulz F."/>
            <person name="Roux S."/>
            <person name="Paez-Espino D."/>
            <person name="Jungbluth S."/>
            <person name="Walsh D.A."/>
            <person name="Denef V.J."/>
            <person name="McMahon K.D."/>
            <person name="Konstantinidis K.T."/>
            <person name="Eloe-Fadrosh E.A."/>
            <person name="Kyrpides N.C."/>
            <person name="Woyke T."/>
        </authorList>
    </citation>
    <scope>NUCLEOTIDE SEQUENCE</scope>
    <source>
        <strain evidence="1">GVMAG-M-3300025138-11</strain>
    </source>
</reference>
<proteinExistence type="predicted"/>
<dbReference type="AlphaFoldDB" id="A0A6C0J061"/>
<protein>
    <submittedName>
        <fullName evidence="1">Uncharacterized protein</fullName>
    </submittedName>
</protein>
<organism evidence="1">
    <name type="scientific">viral metagenome</name>
    <dbReference type="NCBI Taxonomy" id="1070528"/>
    <lineage>
        <taxon>unclassified sequences</taxon>
        <taxon>metagenomes</taxon>
        <taxon>organismal metagenomes</taxon>
    </lineage>
</organism>